<organism evidence="1 2">
    <name type="scientific">Parthenolecanium corni</name>
    <dbReference type="NCBI Taxonomy" id="536013"/>
    <lineage>
        <taxon>Eukaryota</taxon>
        <taxon>Metazoa</taxon>
        <taxon>Ecdysozoa</taxon>
        <taxon>Arthropoda</taxon>
        <taxon>Hexapoda</taxon>
        <taxon>Insecta</taxon>
        <taxon>Pterygota</taxon>
        <taxon>Neoptera</taxon>
        <taxon>Paraneoptera</taxon>
        <taxon>Hemiptera</taxon>
        <taxon>Sternorrhyncha</taxon>
        <taxon>Coccoidea</taxon>
        <taxon>Coccidae</taxon>
        <taxon>Parthenolecanium</taxon>
    </lineage>
</organism>
<proteinExistence type="predicted"/>
<name>A0AAN9TIV2_9HEMI</name>
<gene>
    <name evidence="1" type="ORF">V9T40_011503</name>
</gene>
<accession>A0AAN9TIV2</accession>
<reference evidence="1 2" key="1">
    <citation type="submission" date="2024-03" db="EMBL/GenBank/DDBJ databases">
        <title>Adaptation during the transition from Ophiocordyceps entomopathogen to insect associate is accompanied by gene loss and intensified selection.</title>
        <authorList>
            <person name="Ward C.M."/>
            <person name="Onetto C.A."/>
            <person name="Borneman A.R."/>
        </authorList>
    </citation>
    <scope>NUCLEOTIDE SEQUENCE [LARGE SCALE GENOMIC DNA]</scope>
    <source>
        <strain evidence="1">AWRI1</strain>
        <tissue evidence="1">Single Adult Female</tissue>
    </source>
</reference>
<dbReference type="AlphaFoldDB" id="A0AAN9TIV2"/>
<comment type="caution">
    <text evidence="1">The sequence shown here is derived from an EMBL/GenBank/DDBJ whole genome shotgun (WGS) entry which is preliminary data.</text>
</comment>
<evidence type="ECO:0000313" key="1">
    <source>
        <dbReference type="EMBL" id="KAK7574312.1"/>
    </source>
</evidence>
<keyword evidence="2" id="KW-1185">Reference proteome</keyword>
<evidence type="ECO:0000313" key="2">
    <source>
        <dbReference type="Proteomes" id="UP001367676"/>
    </source>
</evidence>
<protein>
    <submittedName>
        <fullName evidence="1">Uncharacterized protein</fullName>
    </submittedName>
</protein>
<sequence length="81" mass="9201">MWRCVEVRGCGHLVNHTFTQQRPENGYIIGWSLNVGKYVAMGRREGLQKAVIPPLIEEGLFVDRAWQISLIERCSTLPDCG</sequence>
<dbReference type="Proteomes" id="UP001367676">
    <property type="component" value="Unassembled WGS sequence"/>
</dbReference>
<dbReference type="EMBL" id="JBBCAQ010000037">
    <property type="protein sequence ID" value="KAK7574312.1"/>
    <property type="molecule type" value="Genomic_DNA"/>
</dbReference>